<dbReference type="Proteomes" id="UP001499959">
    <property type="component" value="Unassembled WGS sequence"/>
</dbReference>
<protein>
    <recommendedName>
        <fullName evidence="2">Beta-lactamase class A catalytic domain-containing protein</fullName>
    </recommendedName>
</protein>
<feature type="chain" id="PRO_5046932284" description="Beta-lactamase class A catalytic domain-containing protein" evidence="1">
    <location>
        <begin position="20"/>
        <end position="402"/>
    </location>
</feature>
<feature type="domain" description="Beta-lactamase class A catalytic" evidence="2">
    <location>
        <begin position="77"/>
        <end position="343"/>
    </location>
</feature>
<accession>A0ABP9C497</accession>
<keyword evidence="4" id="KW-1185">Reference proteome</keyword>
<dbReference type="EMBL" id="BAABJE010000017">
    <property type="protein sequence ID" value="GAA4802711.1"/>
    <property type="molecule type" value="Genomic_DNA"/>
</dbReference>
<reference evidence="4" key="1">
    <citation type="journal article" date="2019" name="Int. J. Syst. Evol. Microbiol.">
        <title>The Global Catalogue of Microorganisms (GCM) 10K type strain sequencing project: providing services to taxonomists for standard genome sequencing and annotation.</title>
        <authorList>
            <consortium name="The Broad Institute Genomics Platform"/>
            <consortium name="The Broad Institute Genome Sequencing Center for Infectious Disease"/>
            <person name="Wu L."/>
            <person name="Ma J."/>
        </authorList>
    </citation>
    <scope>NUCLEOTIDE SEQUENCE [LARGE SCALE GENOMIC DNA]</scope>
    <source>
        <strain evidence="4">JCM 18204</strain>
    </source>
</reference>
<evidence type="ECO:0000313" key="4">
    <source>
        <dbReference type="Proteomes" id="UP001499959"/>
    </source>
</evidence>
<proteinExistence type="predicted"/>
<feature type="signal peptide" evidence="1">
    <location>
        <begin position="1"/>
        <end position="19"/>
    </location>
</feature>
<evidence type="ECO:0000313" key="3">
    <source>
        <dbReference type="EMBL" id="GAA4802711.1"/>
    </source>
</evidence>
<sequence length="402" mass="43612">MHRREFLALGALSLGGAMAARSAQAGAPVDAIWSEVFARMPPALAAVASDPVHAVQVRWLRGERDADGARRWSTHDWGMTPRRWFPAASVAKLPMALLMAEAVQAAGGDADSVLRLHAPPITGEWGEEALDESFARGLARTFAVSENVPFNRWYALLGVDAVHRRLAELGYPHVRLIARLGSSDIDANRRSGGGQLLSSRGDQLRSFPPAVAIARRFPFGAALLGDGWRNDDGSITPGPHDFSHANFLPLADALRMLQAFLRPDSVPASQRWRIDDPLRARLLRALSLRPRDSVDPVYPETDHPDGHARWFLVGDGRARYPDGVTVFGKSGMAYGSLSEVACMVDRASGVECLLAASIRVNADGIYNDDRYEYDGIGLPFMAALGRAVLDVERHRSAGGARG</sequence>
<comment type="caution">
    <text evidence="3">The sequence shown here is derived from an EMBL/GenBank/DDBJ whole genome shotgun (WGS) entry which is preliminary data.</text>
</comment>
<dbReference type="Gene3D" id="3.40.710.10">
    <property type="entry name" value="DD-peptidase/beta-lactamase superfamily"/>
    <property type="match status" value="1"/>
</dbReference>
<evidence type="ECO:0000259" key="2">
    <source>
        <dbReference type="Pfam" id="PF13354"/>
    </source>
</evidence>
<keyword evidence="1" id="KW-0732">Signal</keyword>
<dbReference type="InterPro" id="IPR012338">
    <property type="entry name" value="Beta-lactam/transpept-like"/>
</dbReference>
<dbReference type="RefSeq" id="WP_345304337.1">
    <property type="nucleotide sequence ID" value="NZ_BAABJE010000017.1"/>
</dbReference>
<evidence type="ECO:0000256" key="1">
    <source>
        <dbReference type="SAM" id="SignalP"/>
    </source>
</evidence>
<dbReference type="InterPro" id="IPR045155">
    <property type="entry name" value="Beta-lactam_cat"/>
</dbReference>
<dbReference type="SUPFAM" id="SSF56601">
    <property type="entry name" value="beta-lactamase/transpeptidase-like"/>
    <property type="match status" value="1"/>
</dbReference>
<dbReference type="Pfam" id="PF13354">
    <property type="entry name" value="Beta-lactamase2"/>
    <property type="match status" value="1"/>
</dbReference>
<organism evidence="3 4">
    <name type="scientific">Lysobacter hankyongensis</name>
    <dbReference type="NCBI Taxonomy" id="1176535"/>
    <lineage>
        <taxon>Bacteria</taxon>
        <taxon>Pseudomonadati</taxon>
        <taxon>Pseudomonadota</taxon>
        <taxon>Gammaproteobacteria</taxon>
        <taxon>Lysobacterales</taxon>
        <taxon>Lysobacteraceae</taxon>
        <taxon>Lysobacter</taxon>
    </lineage>
</organism>
<gene>
    <name evidence="3" type="ORF">GCM10023307_31830</name>
</gene>
<name>A0ABP9C497_9GAMM</name>